<evidence type="ECO:0000259" key="8">
    <source>
        <dbReference type="PROSITE" id="PS50893"/>
    </source>
</evidence>
<comment type="function">
    <text evidence="7">Involved in beta-(1--&gt;2)glucan export. Transmembrane domains (TMD) form a pore in the inner membrane and the ATP-binding domain (NBD) is responsible for energy generation.</text>
</comment>
<dbReference type="InterPro" id="IPR017871">
    <property type="entry name" value="ABC_transporter-like_CS"/>
</dbReference>
<dbReference type="InterPro" id="IPR050153">
    <property type="entry name" value="Metal_Ion_Import_ABC"/>
</dbReference>
<keyword evidence="5" id="KW-0864">Zinc transport</keyword>
<sequence length="261" mass="27650">MSLLEARDLTIGYGHTTVADGVDLAIEPGTVTCLLGPNGIGKTTLFKTLMGLIPQLSGTIRLEGDEIAQLSRPRIARHIAYVPQAHPAEFTYTVLDLVVMGRTAYLGTFGAPKQTDYDAATAALEQLGISALAERDSTRISGGQRQLVLIARALAQQSRIVVMDEPTASLDLANRILVLDTVRNLAASGLAVVLSTHEPEHAFLVADQVAILGRDRFVTGPVADVLTPSQLSALYGLPLEVETTPSGRHVVGPAASDQIQP</sequence>
<dbReference type="KEGG" id="ocg:OCA5_c29070"/>
<dbReference type="EMBL" id="CP002826">
    <property type="protein sequence ID" value="AEI07598.1"/>
    <property type="molecule type" value="Genomic_DNA"/>
</dbReference>
<dbReference type="PROSITE" id="PS00211">
    <property type="entry name" value="ABC_TRANSPORTER_1"/>
    <property type="match status" value="1"/>
</dbReference>
<dbReference type="STRING" id="504832.OCA5_c29070"/>
<evidence type="ECO:0000256" key="4">
    <source>
        <dbReference type="ARBA" id="ARBA00022840"/>
    </source>
</evidence>
<dbReference type="GO" id="GO:0005524">
    <property type="term" value="F:ATP binding"/>
    <property type="evidence" value="ECO:0007669"/>
    <property type="project" value="UniProtKB-KW"/>
</dbReference>
<keyword evidence="2" id="KW-0813">Transport</keyword>
<protein>
    <submittedName>
        <fullName evidence="9">ABC transporter ATP-binding protein</fullName>
    </submittedName>
</protein>
<dbReference type="CDD" id="cd03214">
    <property type="entry name" value="ABC_Iron-Siderophores_B12_Hemin"/>
    <property type="match status" value="1"/>
</dbReference>
<dbReference type="SUPFAM" id="SSF52540">
    <property type="entry name" value="P-loop containing nucleoside triphosphate hydrolases"/>
    <property type="match status" value="1"/>
</dbReference>
<dbReference type="HOGENOM" id="CLU_000604_1_11_5"/>
<dbReference type="SMART" id="SM00382">
    <property type="entry name" value="AAA"/>
    <property type="match status" value="1"/>
</dbReference>
<reference evidence="9 10" key="1">
    <citation type="journal article" date="2011" name="J. Bacteriol.">
        <title>Complete genome sequences of the chemolithoautotrophic Oligotropha carboxidovorans strains OM4 and OM5.</title>
        <authorList>
            <person name="Volland S."/>
            <person name="Rachinger M."/>
            <person name="Strittmatter A."/>
            <person name="Daniel R."/>
            <person name="Gottschalk G."/>
            <person name="Meyer O."/>
        </authorList>
    </citation>
    <scope>NUCLEOTIDE SEQUENCE [LARGE SCALE GENOMIC DNA]</scope>
    <source>
        <strain evidence="10">ATCC 49405 / DSM 1227 / KCTC 32145 / OM5</strain>
    </source>
</reference>
<dbReference type="KEGG" id="oca:OCAR_5053"/>
<dbReference type="PANTHER" id="PTHR42734">
    <property type="entry name" value="METAL TRANSPORT SYSTEM ATP-BINDING PROTEIN TM_0124-RELATED"/>
    <property type="match status" value="1"/>
</dbReference>
<accession>B6JBX2</accession>
<proteinExistence type="inferred from homology"/>
<dbReference type="FunFam" id="3.40.50.300:FF:000134">
    <property type="entry name" value="Iron-enterobactin ABC transporter ATP-binding protein"/>
    <property type="match status" value="1"/>
</dbReference>
<dbReference type="PANTHER" id="PTHR42734:SF6">
    <property type="entry name" value="MOLYBDATE IMPORT ATP-BINDING PROTEIN MOLC"/>
    <property type="match status" value="1"/>
</dbReference>
<dbReference type="OrthoDB" id="9805601at2"/>
<keyword evidence="5" id="KW-0862">Zinc</keyword>
<name>B6JBX2_AFIC5</name>
<dbReference type="RefSeq" id="WP_012562218.1">
    <property type="nucleotide sequence ID" value="NC_011386.1"/>
</dbReference>
<dbReference type="GO" id="GO:0006829">
    <property type="term" value="P:zinc ion transport"/>
    <property type="evidence" value="ECO:0007669"/>
    <property type="project" value="UniProtKB-KW"/>
</dbReference>
<gene>
    <name evidence="9" type="ordered locus">OCA5_c29070</name>
</gene>
<evidence type="ECO:0000256" key="5">
    <source>
        <dbReference type="ARBA" id="ARBA00022906"/>
    </source>
</evidence>
<organism evidence="9 10">
    <name type="scientific">Afipia carboxidovorans (strain ATCC 49405 / DSM 1227 / KCTC 32145 / OM5)</name>
    <name type="common">Oligotropha carboxidovorans</name>
    <dbReference type="NCBI Taxonomy" id="504832"/>
    <lineage>
        <taxon>Bacteria</taxon>
        <taxon>Pseudomonadati</taxon>
        <taxon>Pseudomonadota</taxon>
        <taxon>Alphaproteobacteria</taxon>
        <taxon>Hyphomicrobiales</taxon>
        <taxon>Nitrobacteraceae</taxon>
        <taxon>Afipia</taxon>
    </lineage>
</organism>
<dbReference type="PROSITE" id="PS50893">
    <property type="entry name" value="ABC_TRANSPORTER_2"/>
    <property type="match status" value="1"/>
</dbReference>
<dbReference type="Proteomes" id="UP000007730">
    <property type="component" value="Chromosome"/>
</dbReference>
<evidence type="ECO:0000256" key="6">
    <source>
        <dbReference type="ARBA" id="ARBA00023065"/>
    </source>
</evidence>
<keyword evidence="3" id="KW-0547">Nucleotide-binding</keyword>
<keyword evidence="6" id="KW-0406">Ion transport</keyword>
<dbReference type="InterPro" id="IPR027417">
    <property type="entry name" value="P-loop_NTPase"/>
</dbReference>
<evidence type="ECO:0000313" key="9">
    <source>
        <dbReference type="EMBL" id="AEI07598.1"/>
    </source>
</evidence>
<feature type="domain" description="ABC transporter" evidence="8">
    <location>
        <begin position="4"/>
        <end position="239"/>
    </location>
</feature>
<dbReference type="Gene3D" id="3.40.50.300">
    <property type="entry name" value="P-loop containing nucleotide triphosphate hydrolases"/>
    <property type="match status" value="1"/>
</dbReference>
<evidence type="ECO:0000256" key="2">
    <source>
        <dbReference type="ARBA" id="ARBA00022448"/>
    </source>
</evidence>
<evidence type="ECO:0000256" key="1">
    <source>
        <dbReference type="ARBA" id="ARBA00005417"/>
    </source>
</evidence>
<evidence type="ECO:0000256" key="7">
    <source>
        <dbReference type="ARBA" id="ARBA00024722"/>
    </source>
</evidence>
<dbReference type="eggNOG" id="COG1120">
    <property type="taxonomic scope" value="Bacteria"/>
</dbReference>
<dbReference type="InterPro" id="IPR003593">
    <property type="entry name" value="AAA+_ATPase"/>
</dbReference>
<comment type="similarity">
    <text evidence="1">Belongs to the ABC transporter superfamily.</text>
</comment>
<dbReference type="Pfam" id="PF00005">
    <property type="entry name" value="ABC_tran"/>
    <property type="match status" value="1"/>
</dbReference>
<keyword evidence="10" id="KW-1185">Reference proteome</keyword>
<dbReference type="AlphaFoldDB" id="B6JBX2"/>
<dbReference type="GO" id="GO:0016887">
    <property type="term" value="F:ATP hydrolysis activity"/>
    <property type="evidence" value="ECO:0007669"/>
    <property type="project" value="InterPro"/>
</dbReference>
<dbReference type="InterPro" id="IPR003439">
    <property type="entry name" value="ABC_transporter-like_ATP-bd"/>
</dbReference>
<keyword evidence="4 9" id="KW-0067">ATP-binding</keyword>
<evidence type="ECO:0000256" key="3">
    <source>
        <dbReference type="ARBA" id="ARBA00022741"/>
    </source>
</evidence>
<evidence type="ECO:0000313" key="10">
    <source>
        <dbReference type="Proteomes" id="UP000007730"/>
    </source>
</evidence>